<evidence type="ECO:0000256" key="3">
    <source>
        <dbReference type="ARBA" id="ARBA00022723"/>
    </source>
</evidence>
<evidence type="ECO:0000256" key="7">
    <source>
        <dbReference type="ARBA" id="ARBA00046341"/>
    </source>
</evidence>
<evidence type="ECO:0000313" key="12">
    <source>
        <dbReference type="Proteomes" id="UP001642483"/>
    </source>
</evidence>
<dbReference type="InterPro" id="IPR055194">
    <property type="entry name" value="UBR1-like_WH"/>
</dbReference>
<keyword evidence="4 9" id="KW-0863">Zinc-finger</keyword>
<evidence type="ECO:0000256" key="8">
    <source>
        <dbReference type="PROSITE-ProRule" id="PRU00508"/>
    </source>
</evidence>
<reference evidence="11 12" key="1">
    <citation type="submission" date="2024-02" db="EMBL/GenBank/DDBJ databases">
        <authorList>
            <person name="Daric V."/>
            <person name="Darras S."/>
        </authorList>
    </citation>
    <scope>NUCLEOTIDE SEQUENCE [LARGE SCALE GENOMIC DNA]</scope>
</reference>
<evidence type="ECO:0000256" key="9">
    <source>
        <dbReference type="RuleBase" id="RU366018"/>
    </source>
</evidence>
<dbReference type="PANTHER" id="PTHR21497">
    <property type="entry name" value="UBIQUITIN LIGASE E3 ALPHA-RELATED"/>
    <property type="match status" value="1"/>
</dbReference>
<keyword evidence="6 9" id="KW-0862">Zinc</keyword>
<dbReference type="InterPro" id="IPR044046">
    <property type="entry name" value="E3_ligase_UBR-like_C"/>
</dbReference>
<evidence type="ECO:0000256" key="1">
    <source>
        <dbReference type="ARBA" id="ARBA00000900"/>
    </source>
</evidence>
<sequence length="1783" mass="203143">MAYLLHGSKLSASQIVASIFQHDAEKGKSLVHEICDQLLVPSKHTSRRTDAIEWLKVFFSEGDSFDNFCTKVRNMDSSSLCGCVWTANFVAYRCRTCATSPCMSLCAACFEKGVHEGHDYNIFRSEAGGACDCGDSSVLQASGFCSHHGPNRIPPQPQPPRFLAAGKVLLDRMFLMFIHVLRMFSEDSTDGGNISFPTEVKQFFEFVLDLVKLGSPVRKHVSQLLLNESLYSDIMQCKRYKCLSDSNSQILSFHKKSMDLFHDAVKATDKPIMVEEIKDTGQFDRSYQYKTYLDEIMFWIVRYEFPEPVILIVLNLLPDTEMKREFSKCFTRHYSRIAISLLRSSNVDQLCNRVVHISVQLFSNNDLACMLATEENLLEVFLLSMHNIIRPFLEDSQTSSRDYHQCISSNSHHLKTNVYWPIVSDFVNVLSHQRIARMFLESANLINCWFQQLMAFCGMDLCNRQLRSHIEYDREPTMAMHAFYSERESCATTLWCLIDTLQDPTTSHMTLIVIRTLMDTITELFDALGFEEMQTLPYDQCSFHYPLHRYLAQLISNGIKKQGLTIRELNISEDEAMKLMSHPLQVLTTMYEVTCNMWVRNGIHVSTQALAYKQYFFCKFFIDSDLYLLQLCASILPPDTFIASVFERCRVIDCLNLPRTAVAPTLPYKSSSAPHEEKIPKMLEAAFKLILSIFSVKTPIDLKDEDLIQAEVIVLLTSQSCTYSMLSDHIPHEFHSGSKALLITDLLTKLLKDFATKKEGDTMEQTTYLPNDAAWKLYDPVFMEHRTLYKRDMQHAHTSYLKHLKENDKLEKHVTEADIWPPYQPVHTLPAQYESLANLLHCKTLFAFIFTILNKQDEVTDITLSIILHLLDASFRVTPFPPHGADFPENKRSRKEDVWYAPFQALYDLNDPFVNFVKLIPVSDDKHPLDQSASQTTSPSHNQSQKMTKESILTLLLRLYDKCSGKSASFCLDENKLNSSFTLPAVPPMRANVISNLLHLAAARSAEVKQTIQVICGTTAPPSAMVTDVDGRPLDMDEQSRKLQAREARKRLMKQMAMKQQQFMQQAQMTLMVSEQPSDSQLQSNFSESMVEEDNLARDFGLKVMPTYECVICGNSETELEATNEQGDSNPSERLMSLICLVQPSTVLGHRTDSVRKTAPYKPGSYHPKVLSCRGHVVNRHNLMKLQSHHTKFEQQFREQNLFASAVGIHVSSCGHHVHLACQRDYMDSVRRDESSQLNYDMHRGFMCPLCRQTSNLVLPCNIRPKQFNISETQNYRVLISKIWLETLNDIESISESATFSALIAQQSSNSLNLVAFASAIVRTNLENHLLQLGNTLLLKEVDPSLSPRLSLISRKLPVGNFFILMYRMNKVNGSKETRDRNSAHMRTVVDRLSGRIPGESSDILLLLEDPITLLLQMMLESPLTQAHFHTNVELLFNLVYIQALVHVSCKFSSEERRAWKNNVSTSMGGIPFSSDNLECLLGFVIRFLPHQLFEIPKESFEQLIGLQGMGYSTTVFSPQSVMEHVERLVLHFLQVASLLHHHLFDEGHLPIKTNSKNEFGVLATYLGLSDESPNSIDVMKCLKWDKPTSIVRQWCEESSDFIRSHSKSARSLLTSHRTWLAPHLLDLPRHYSTLFQLFRESKCDKCGSMPDDPAVCLVCGAFICYKKTCKPEPHEDDVLFSSTGNSRVETQLKAACRHAQRCGAGTSIFLLINSAVVVLIRGTRACIWGTVYLDAHGEEDRGWKRGKPLFLKPERLRLLEQQWIQHVFDSACKGWTVHGNSL</sequence>
<dbReference type="CDD" id="cd19673">
    <property type="entry name" value="UBR-box_UBR3"/>
    <property type="match status" value="1"/>
</dbReference>
<keyword evidence="2 9" id="KW-0808">Transferase</keyword>
<dbReference type="InterPro" id="IPR039164">
    <property type="entry name" value="UBR1-like"/>
</dbReference>
<comment type="function">
    <text evidence="9">Ubiquitin ligase protein which is a component of the N-end rule pathway. Recognizes and binds to proteins bearing specific N-terminal residues that are destabilizing according to the N-end rule, leading to their ubiquitination and subsequent degradation.</text>
</comment>
<dbReference type="Pfam" id="PF22960">
    <property type="entry name" value="WHD_UBR1"/>
    <property type="match status" value="1"/>
</dbReference>
<feature type="domain" description="UBR-type" evidence="10">
    <location>
        <begin position="79"/>
        <end position="150"/>
    </location>
</feature>
<comment type="similarity">
    <text evidence="7 9">Belongs to the E3 ubiquitin-protein ligase UBR1-like family.</text>
</comment>
<dbReference type="PANTHER" id="PTHR21497:SF39">
    <property type="entry name" value="E3 UBIQUITIN-PROTEIN LIGASE UBR3"/>
    <property type="match status" value="1"/>
</dbReference>
<comment type="pathway">
    <text evidence="9">Protein modification; protein ubiquitination.</text>
</comment>
<dbReference type="InterPro" id="IPR003126">
    <property type="entry name" value="Znf_UBR"/>
</dbReference>
<protein>
    <recommendedName>
        <fullName evidence="9">E3 ubiquitin-protein ligase</fullName>
        <ecNumber evidence="9">2.3.2.27</ecNumber>
    </recommendedName>
</protein>
<dbReference type="Pfam" id="PF18995">
    <property type="entry name" value="PRT6_C"/>
    <property type="match status" value="1"/>
</dbReference>
<accession>A0ABP0F408</accession>
<dbReference type="Gene3D" id="2.10.110.30">
    <property type="match status" value="1"/>
</dbReference>
<name>A0ABP0F408_CLALP</name>
<evidence type="ECO:0000256" key="4">
    <source>
        <dbReference type="ARBA" id="ARBA00022771"/>
    </source>
</evidence>
<dbReference type="SMART" id="SM00396">
    <property type="entry name" value="ZnF_UBR1"/>
    <property type="match status" value="1"/>
</dbReference>
<evidence type="ECO:0000256" key="5">
    <source>
        <dbReference type="ARBA" id="ARBA00022786"/>
    </source>
</evidence>
<keyword evidence="3 9" id="KW-0479">Metal-binding</keyword>
<evidence type="ECO:0000256" key="2">
    <source>
        <dbReference type="ARBA" id="ARBA00022679"/>
    </source>
</evidence>
<gene>
    <name evidence="11" type="ORF">CVLEPA_LOCUS4152</name>
</gene>
<comment type="caution">
    <text evidence="11">The sequence shown here is derived from an EMBL/GenBank/DDBJ whole genome shotgun (WGS) entry which is preliminary data.</text>
</comment>
<evidence type="ECO:0000313" key="11">
    <source>
        <dbReference type="EMBL" id="CAK8674454.1"/>
    </source>
</evidence>
<comment type="catalytic activity">
    <reaction evidence="1 9">
        <text>S-ubiquitinyl-[E2 ubiquitin-conjugating enzyme]-L-cysteine + [acceptor protein]-L-lysine = [E2 ubiquitin-conjugating enzyme]-L-cysteine + N(6)-ubiquitinyl-[acceptor protein]-L-lysine.</text>
        <dbReference type="EC" id="2.3.2.27"/>
    </reaction>
</comment>
<feature type="zinc finger region" description="UBR-type" evidence="8">
    <location>
        <begin position="79"/>
        <end position="150"/>
    </location>
</feature>
<organism evidence="11 12">
    <name type="scientific">Clavelina lepadiformis</name>
    <name type="common">Light-bulb sea squirt</name>
    <name type="synonym">Ascidia lepadiformis</name>
    <dbReference type="NCBI Taxonomy" id="159417"/>
    <lineage>
        <taxon>Eukaryota</taxon>
        <taxon>Metazoa</taxon>
        <taxon>Chordata</taxon>
        <taxon>Tunicata</taxon>
        <taxon>Ascidiacea</taxon>
        <taxon>Aplousobranchia</taxon>
        <taxon>Clavelinidae</taxon>
        <taxon>Clavelina</taxon>
    </lineage>
</organism>
<dbReference type="Pfam" id="PF02207">
    <property type="entry name" value="zf-UBR"/>
    <property type="match status" value="1"/>
</dbReference>
<dbReference type="Proteomes" id="UP001642483">
    <property type="component" value="Unassembled WGS sequence"/>
</dbReference>
<dbReference type="EC" id="2.3.2.27" evidence="9"/>
<evidence type="ECO:0000259" key="10">
    <source>
        <dbReference type="PROSITE" id="PS51157"/>
    </source>
</evidence>
<keyword evidence="12" id="KW-1185">Reference proteome</keyword>
<proteinExistence type="inferred from homology"/>
<keyword evidence="5 9" id="KW-0833">Ubl conjugation pathway</keyword>
<dbReference type="EMBL" id="CAWYQH010000013">
    <property type="protein sequence ID" value="CAK8674454.1"/>
    <property type="molecule type" value="Genomic_DNA"/>
</dbReference>
<dbReference type="PROSITE" id="PS51157">
    <property type="entry name" value="ZF_UBR"/>
    <property type="match status" value="1"/>
</dbReference>
<evidence type="ECO:0000256" key="6">
    <source>
        <dbReference type="ARBA" id="ARBA00022833"/>
    </source>
</evidence>